<reference evidence="5" key="1">
    <citation type="submission" date="2019-09" db="EMBL/GenBank/DDBJ databases">
        <authorList>
            <person name="Needham M D."/>
        </authorList>
    </citation>
    <scope>NUCLEOTIDE SEQUENCE</scope>
</reference>
<gene>
    <name evidence="5" type="ORF">CPAV1605_398</name>
</gene>
<sequence>MKSIIILLTLFLSFTNSCRILSLSGGGSHGAFEAGVIESLVNQNNSWQVLAGVSAGSLNAAFFGRYDDPFNASQHLRDIWENLDNRDVFKIRPNKLNLLDSSPLKETIKKNLDITQYTTNIYPTLIGLTNIENGKFYIENILDQENVSNILLGSSAIPIVFPPVEINNSYYIDGGTDCNEIISQGINYCLNEAESNIEMDLILSYNPYMKFNNQNPNNMIEYAESVLKIIFNNYNDMTYKLLNVCHYSKKIADINLYYPKENIDVSILNFKKGKEIYNLGLDSYIVEHHQYC</sequence>
<evidence type="ECO:0000256" key="2">
    <source>
        <dbReference type="ARBA" id="ARBA00022963"/>
    </source>
</evidence>
<proteinExistence type="predicted"/>
<feature type="domain" description="PNPLA" evidence="4">
    <location>
        <begin position="21"/>
        <end position="186"/>
    </location>
</feature>
<keyword evidence="2" id="KW-0442">Lipid degradation</keyword>
<dbReference type="Gene3D" id="3.40.1090.10">
    <property type="entry name" value="Cytosolic phospholipase A2 catalytic domain"/>
    <property type="match status" value="1"/>
</dbReference>
<keyword evidence="1" id="KW-0378">Hydrolase</keyword>
<dbReference type="PROSITE" id="PS51635">
    <property type="entry name" value="PNPLA"/>
    <property type="match status" value="1"/>
</dbReference>
<dbReference type="SUPFAM" id="SSF52151">
    <property type="entry name" value="FabD/lysophospholipase-like"/>
    <property type="match status" value="1"/>
</dbReference>
<dbReference type="InterPro" id="IPR050301">
    <property type="entry name" value="NTE"/>
</dbReference>
<dbReference type="GO" id="GO:0016787">
    <property type="term" value="F:hydrolase activity"/>
    <property type="evidence" value="ECO:0007669"/>
    <property type="project" value="UniProtKB-KW"/>
</dbReference>
<evidence type="ECO:0000256" key="1">
    <source>
        <dbReference type="ARBA" id="ARBA00022801"/>
    </source>
</evidence>
<dbReference type="EMBL" id="CABVLZ010000002">
    <property type="protein sequence ID" value="VVU94673.1"/>
    <property type="molecule type" value="Genomic_DNA"/>
</dbReference>
<evidence type="ECO:0000256" key="3">
    <source>
        <dbReference type="ARBA" id="ARBA00023098"/>
    </source>
</evidence>
<evidence type="ECO:0000313" key="5">
    <source>
        <dbReference type="EMBL" id="VVU94673.1"/>
    </source>
</evidence>
<dbReference type="PANTHER" id="PTHR14226">
    <property type="entry name" value="NEUROPATHY TARGET ESTERASE/SWISS CHEESE D.MELANOGASTER"/>
    <property type="match status" value="1"/>
</dbReference>
<dbReference type="InterPro" id="IPR016035">
    <property type="entry name" value="Acyl_Trfase/lysoPLipase"/>
</dbReference>
<dbReference type="PANTHER" id="PTHR14226:SF29">
    <property type="entry name" value="NEUROPATHY TARGET ESTERASE SWS"/>
    <property type="match status" value="1"/>
</dbReference>
<keyword evidence="3" id="KW-0443">Lipid metabolism</keyword>
<dbReference type="AlphaFoldDB" id="A0A5E8CGY7"/>
<evidence type="ECO:0000259" key="4">
    <source>
        <dbReference type="PROSITE" id="PS51635"/>
    </source>
</evidence>
<protein>
    <submittedName>
        <fullName evidence="5">Patatin-like phospholipase</fullName>
    </submittedName>
</protein>
<dbReference type="Pfam" id="PF01734">
    <property type="entry name" value="Patatin"/>
    <property type="match status" value="1"/>
</dbReference>
<organism evidence="5">
    <name type="scientific">seawater metagenome</name>
    <dbReference type="NCBI Taxonomy" id="1561972"/>
    <lineage>
        <taxon>unclassified sequences</taxon>
        <taxon>metagenomes</taxon>
        <taxon>ecological metagenomes</taxon>
    </lineage>
</organism>
<dbReference type="GO" id="GO:0016042">
    <property type="term" value="P:lipid catabolic process"/>
    <property type="evidence" value="ECO:0007669"/>
    <property type="project" value="UniProtKB-KW"/>
</dbReference>
<dbReference type="InterPro" id="IPR002641">
    <property type="entry name" value="PNPLA_dom"/>
</dbReference>
<accession>A0A5E8CGY7</accession>
<name>A0A5E8CGY7_9ZZZZ</name>